<dbReference type="AlphaFoldDB" id="A0A3M7QMZ4"/>
<dbReference type="GO" id="GO:0034727">
    <property type="term" value="P:piecemeal microautophagy of the nucleus"/>
    <property type="evidence" value="ECO:0007669"/>
    <property type="project" value="TreeGrafter"/>
</dbReference>
<dbReference type="GO" id="GO:0061709">
    <property type="term" value="P:reticulophagy"/>
    <property type="evidence" value="ECO:0007669"/>
    <property type="project" value="TreeGrafter"/>
</dbReference>
<keyword evidence="2" id="KW-1185">Reference proteome</keyword>
<dbReference type="GO" id="GO:0034045">
    <property type="term" value="C:phagophore assembly site membrane"/>
    <property type="evidence" value="ECO:0007669"/>
    <property type="project" value="TreeGrafter"/>
</dbReference>
<dbReference type="GO" id="GO:0060090">
    <property type="term" value="F:molecular adaptor activity"/>
    <property type="evidence" value="ECO:0007669"/>
    <property type="project" value="TreeGrafter"/>
</dbReference>
<dbReference type="GO" id="GO:1990316">
    <property type="term" value="C:Atg1/ULK1 kinase complex"/>
    <property type="evidence" value="ECO:0007669"/>
    <property type="project" value="TreeGrafter"/>
</dbReference>
<gene>
    <name evidence="1" type="ORF">BpHYR1_016573</name>
</gene>
<dbReference type="GO" id="GO:0061723">
    <property type="term" value="P:glycophagy"/>
    <property type="evidence" value="ECO:0007669"/>
    <property type="project" value="TreeGrafter"/>
</dbReference>
<dbReference type="EMBL" id="REGN01005720">
    <property type="protein sequence ID" value="RNA12318.1"/>
    <property type="molecule type" value="Genomic_DNA"/>
</dbReference>
<dbReference type="Proteomes" id="UP000276133">
    <property type="component" value="Unassembled WGS sequence"/>
</dbReference>
<comment type="caution">
    <text evidence="1">The sequence shown here is derived from an EMBL/GenBank/DDBJ whole genome shotgun (WGS) entry which is preliminary data.</text>
</comment>
<proteinExistence type="predicted"/>
<name>A0A3M7QMZ4_BRAPC</name>
<dbReference type="PANTHER" id="PTHR13222">
    <property type="entry name" value="RB1-INDUCIBLE COILED-COIL"/>
    <property type="match status" value="1"/>
</dbReference>
<reference evidence="1 2" key="1">
    <citation type="journal article" date="2018" name="Sci. Rep.">
        <title>Genomic signatures of local adaptation to the degree of environmental predictability in rotifers.</title>
        <authorList>
            <person name="Franch-Gras L."/>
            <person name="Hahn C."/>
            <person name="Garcia-Roger E.M."/>
            <person name="Carmona M.J."/>
            <person name="Serra M."/>
            <person name="Gomez A."/>
        </authorList>
    </citation>
    <scope>NUCLEOTIDE SEQUENCE [LARGE SCALE GENOMIC DNA]</scope>
    <source>
        <strain evidence="1">HYR1</strain>
    </source>
</reference>
<dbReference type="STRING" id="10195.A0A3M7QMZ4"/>
<evidence type="ECO:0000313" key="1">
    <source>
        <dbReference type="EMBL" id="RNA12318.1"/>
    </source>
</evidence>
<dbReference type="InterPro" id="IPR040040">
    <property type="entry name" value="ATG11"/>
</dbReference>
<organism evidence="1 2">
    <name type="scientific">Brachionus plicatilis</name>
    <name type="common">Marine rotifer</name>
    <name type="synonym">Brachionus muelleri</name>
    <dbReference type="NCBI Taxonomy" id="10195"/>
    <lineage>
        <taxon>Eukaryota</taxon>
        <taxon>Metazoa</taxon>
        <taxon>Spiralia</taxon>
        <taxon>Gnathifera</taxon>
        <taxon>Rotifera</taxon>
        <taxon>Eurotatoria</taxon>
        <taxon>Monogononta</taxon>
        <taxon>Pseudotrocha</taxon>
        <taxon>Ploima</taxon>
        <taxon>Brachionidae</taxon>
        <taxon>Brachionus</taxon>
    </lineage>
</organism>
<dbReference type="GO" id="GO:0019901">
    <property type="term" value="F:protein kinase binding"/>
    <property type="evidence" value="ECO:0007669"/>
    <property type="project" value="TreeGrafter"/>
</dbReference>
<dbReference type="PANTHER" id="PTHR13222:SF1">
    <property type="entry name" value="RB1-INDUCIBLE COILED-COIL PROTEIN 1"/>
    <property type="match status" value="1"/>
</dbReference>
<evidence type="ECO:0000313" key="2">
    <source>
        <dbReference type="Proteomes" id="UP000276133"/>
    </source>
</evidence>
<accession>A0A3M7QMZ4</accession>
<dbReference type="OrthoDB" id="447953at2759"/>
<dbReference type="GO" id="GO:0034517">
    <property type="term" value="P:ribophagy"/>
    <property type="evidence" value="ECO:0007669"/>
    <property type="project" value="TreeGrafter"/>
</dbReference>
<protein>
    <submittedName>
        <fullName evidence="1">RB1-inducible coiled-coil 1 isoform X1</fullName>
    </submittedName>
</protein>
<sequence>MIYVCRIDTGNRHIFDFADGIENVGSLSSVIEKQFKIEKSKQIMLISGGEEESPIYLIDKANVERREPPLVQTPLDSLSFDELKQEINAALLLKPSFQTLHNRYQLAIKVNDFDKNLHKLCQSLYDEQYWQYQGYLALIANLDDFISSFRKKEQAVREKFDFYSNNVNNYKNLMKKKQELRHAHKVVVKKFRKFKTKALSEFIMFDFKFLLYNTPSE</sequence>
<dbReference type="GO" id="GO:0000422">
    <property type="term" value="P:autophagy of mitochondrion"/>
    <property type="evidence" value="ECO:0007669"/>
    <property type="project" value="TreeGrafter"/>
</dbReference>
<dbReference type="GO" id="GO:0000045">
    <property type="term" value="P:autophagosome assembly"/>
    <property type="evidence" value="ECO:0007669"/>
    <property type="project" value="InterPro"/>
</dbReference>